<dbReference type="SUPFAM" id="SSF56219">
    <property type="entry name" value="DNase I-like"/>
    <property type="match status" value="1"/>
</dbReference>
<dbReference type="InterPro" id="IPR036691">
    <property type="entry name" value="Endo/exonu/phosph_ase_sf"/>
</dbReference>
<gene>
    <name evidence="1" type="ORF">Ahy_B09g099480</name>
</gene>
<accession>A0A444XUS2</accession>
<evidence type="ECO:0008006" key="3">
    <source>
        <dbReference type="Google" id="ProtNLM"/>
    </source>
</evidence>
<dbReference type="PANTHER" id="PTHR35218:SF7">
    <property type="entry name" value="ENDONUCLEASE_EXONUCLEASE_PHOSPHATASE"/>
    <property type="match status" value="1"/>
</dbReference>
<keyword evidence="2" id="KW-1185">Reference proteome</keyword>
<dbReference type="PANTHER" id="PTHR35218">
    <property type="entry name" value="RNASE H DOMAIN-CONTAINING PROTEIN"/>
    <property type="match status" value="1"/>
</dbReference>
<name>A0A444XUS2_ARAHY</name>
<dbReference type="Gene3D" id="3.60.10.10">
    <property type="entry name" value="Endonuclease/exonuclease/phosphatase"/>
    <property type="match status" value="1"/>
</dbReference>
<proteinExistence type="predicted"/>
<protein>
    <recommendedName>
        <fullName evidence="3">Endonuclease/exonuclease/phosphatase domain-containing protein</fullName>
    </recommendedName>
</protein>
<evidence type="ECO:0000313" key="2">
    <source>
        <dbReference type="Proteomes" id="UP000289738"/>
    </source>
</evidence>
<comment type="caution">
    <text evidence="1">The sequence shown here is derived from an EMBL/GenBank/DDBJ whole genome shotgun (WGS) entry which is preliminary data.</text>
</comment>
<evidence type="ECO:0000313" key="1">
    <source>
        <dbReference type="EMBL" id="RYQ93205.1"/>
    </source>
</evidence>
<sequence>MNIVSWNCRSAGDRTFPSLICDIRREYDANFLILLETHISGTKDSSFVVEATGHSGGKWCLWDSTTWKVDVLEHNRQFVHLRVTGNNYDSWMLSAVYGRPQRLTRRILCNSIHSLFDSVNLLWCISGDFNAILHDYERSGGSNRIERGACSNFQSCVITSLLTSVLWVGLIRGREIILLKDWTEVPNVGCLSQLVNQPSSQTLKEEDVTLQLQSFAQDVPCMMKPFFMYFEIVSMRLIHNLATKGEWAYIFGVMVSSIWYFRNRFNFEGDITVVRAKVEQKQVIKWSSPVEGRIKLNVNGSFFSQANSATYVDIRILAEHIQNIQWFLSYVKLFEWHIFTKKGHDILFGHNILLLRRFC</sequence>
<dbReference type="EMBL" id="SDMP01000019">
    <property type="protein sequence ID" value="RYQ93205.1"/>
    <property type="molecule type" value="Genomic_DNA"/>
</dbReference>
<reference evidence="1 2" key="1">
    <citation type="submission" date="2019-01" db="EMBL/GenBank/DDBJ databases">
        <title>Sequencing of cultivated peanut Arachis hypogaea provides insights into genome evolution and oil improvement.</title>
        <authorList>
            <person name="Chen X."/>
        </authorList>
    </citation>
    <scope>NUCLEOTIDE SEQUENCE [LARGE SCALE GENOMIC DNA]</scope>
    <source>
        <strain evidence="2">cv. Fuhuasheng</strain>
        <tissue evidence="1">Leaves</tissue>
    </source>
</reference>
<dbReference type="Proteomes" id="UP000289738">
    <property type="component" value="Chromosome B09"/>
</dbReference>
<organism evidence="1 2">
    <name type="scientific">Arachis hypogaea</name>
    <name type="common">Peanut</name>
    <dbReference type="NCBI Taxonomy" id="3818"/>
    <lineage>
        <taxon>Eukaryota</taxon>
        <taxon>Viridiplantae</taxon>
        <taxon>Streptophyta</taxon>
        <taxon>Embryophyta</taxon>
        <taxon>Tracheophyta</taxon>
        <taxon>Spermatophyta</taxon>
        <taxon>Magnoliopsida</taxon>
        <taxon>eudicotyledons</taxon>
        <taxon>Gunneridae</taxon>
        <taxon>Pentapetalae</taxon>
        <taxon>rosids</taxon>
        <taxon>fabids</taxon>
        <taxon>Fabales</taxon>
        <taxon>Fabaceae</taxon>
        <taxon>Papilionoideae</taxon>
        <taxon>50 kb inversion clade</taxon>
        <taxon>dalbergioids sensu lato</taxon>
        <taxon>Dalbergieae</taxon>
        <taxon>Pterocarpus clade</taxon>
        <taxon>Arachis</taxon>
    </lineage>
</organism>
<dbReference type="AlphaFoldDB" id="A0A444XUS2"/>